<evidence type="ECO:0000313" key="1">
    <source>
        <dbReference type="EMBL" id="QYC97273.1"/>
    </source>
</evidence>
<dbReference type="EMBL" id="MZ398246">
    <property type="protein sequence ID" value="QYC97273.1"/>
    <property type="molecule type" value="Genomic_DNA"/>
</dbReference>
<organism evidence="1 2">
    <name type="scientific">Escherichia phage IME178</name>
    <dbReference type="NCBI Taxonomy" id="2860371"/>
    <lineage>
        <taxon>Viruses</taxon>
        <taxon>Duplodnaviria</taxon>
        <taxon>Heunggongvirae</taxon>
        <taxon>Uroviricota</taxon>
        <taxon>Caudoviricetes</taxon>
        <taxon>Demerecviridae</taxon>
        <taxon>Markadamsvirinae</taxon>
        <taxon>Tequintavirus</taxon>
        <taxon>Tequintavirus IME178</taxon>
    </lineage>
</organism>
<protein>
    <submittedName>
        <fullName evidence="1">Uncharacterized protein</fullName>
    </submittedName>
</protein>
<accession>A0AC61NB65</accession>
<dbReference type="Proteomes" id="UP000826566">
    <property type="component" value="Segment"/>
</dbReference>
<evidence type="ECO:0000313" key="2">
    <source>
        <dbReference type="Proteomes" id="UP000826566"/>
    </source>
</evidence>
<sequence>MSLSDLAKQIIKEQLDTAGRSENNKNTVVYSVETGLKDPTRDGTVAQVSFKFSKPVSQDLLDVRTASILKAVSSSLDLSGDLGALENLIQATAGKKSSVGKKTFYRQSTGKLWGS</sequence>
<keyword evidence="2" id="KW-1185">Reference proteome</keyword>
<proteinExistence type="predicted"/>
<reference evidence="1" key="1">
    <citation type="submission" date="2021-06" db="EMBL/GenBank/DDBJ databases">
        <authorList>
            <person name="Tian F."/>
            <person name="Li J."/>
            <person name="Li F."/>
            <person name="Tong Y."/>
        </authorList>
    </citation>
    <scope>NUCLEOTIDE SEQUENCE</scope>
</reference>
<name>A0AC61NB65_9CAUD</name>